<dbReference type="Gene3D" id="3.90.930.1">
    <property type="match status" value="1"/>
</dbReference>
<evidence type="ECO:0000313" key="3">
    <source>
        <dbReference type="Proteomes" id="UP001600109"/>
    </source>
</evidence>
<comment type="caution">
    <text evidence="2">The sequence shown here is derived from an EMBL/GenBank/DDBJ whole genome shotgun (WGS) entry which is preliminary data.</text>
</comment>
<keyword evidence="1" id="KW-0732">Signal</keyword>
<evidence type="ECO:0008006" key="4">
    <source>
        <dbReference type="Google" id="ProtNLM"/>
    </source>
</evidence>
<dbReference type="Proteomes" id="UP001600109">
    <property type="component" value="Unassembled WGS sequence"/>
</dbReference>
<protein>
    <recommendedName>
        <fullName evidence="4">MORN repeat variant</fullName>
    </recommendedName>
</protein>
<evidence type="ECO:0000313" key="2">
    <source>
        <dbReference type="EMBL" id="MFE3867480.1"/>
    </source>
</evidence>
<accession>A0ABW6HV94</accession>
<keyword evidence="3" id="KW-1185">Reference proteome</keyword>
<dbReference type="RefSeq" id="WP_379854133.1">
    <property type="nucleotide sequence ID" value="NZ_JBHZPZ010000005.1"/>
</dbReference>
<feature type="chain" id="PRO_5045852134" description="MORN repeat variant" evidence="1">
    <location>
        <begin position="20"/>
        <end position="142"/>
    </location>
</feature>
<organism evidence="2 3">
    <name type="scientific">Flavobacterium xylosi</name>
    <dbReference type="NCBI Taxonomy" id="3230415"/>
    <lineage>
        <taxon>Bacteria</taxon>
        <taxon>Pseudomonadati</taxon>
        <taxon>Bacteroidota</taxon>
        <taxon>Flavobacteriia</taxon>
        <taxon>Flavobacteriales</taxon>
        <taxon>Flavobacteriaceae</taxon>
        <taxon>Flavobacterium</taxon>
    </lineage>
</organism>
<gene>
    <name evidence="2" type="ORF">ACFX5E_05250</name>
</gene>
<dbReference type="EMBL" id="JBHZPZ010000005">
    <property type="protein sequence ID" value="MFE3867480.1"/>
    <property type="molecule type" value="Genomic_DNA"/>
</dbReference>
<proteinExistence type="predicted"/>
<name>A0ABW6HV94_9FLAO</name>
<sequence>MRKLALLLSFIILSLSSCKTSLINQKIDKRKEGLWIEKYSQDSTQYKSIGKYKNDDPIKKWRYNQNSILIKREKYKQKHCFTRIYHLNGKIQSKGKTALDNSTQYAHWYYSGNWNFYNEKGKLVLKRFYEKGNLVTETIVKN</sequence>
<reference evidence="2 3" key="1">
    <citation type="submission" date="2024-06" db="EMBL/GenBank/DDBJ databases">
        <title>Flavobacterium spp. isolated from glacier.</title>
        <authorList>
            <person name="Han D."/>
        </authorList>
    </citation>
    <scope>NUCLEOTIDE SEQUENCE [LARGE SCALE GENOMIC DNA]</scope>
    <source>
        <strain evidence="2 3">LS2P90</strain>
    </source>
</reference>
<dbReference type="PROSITE" id="PS51257">
    <property type="entry name" value="PROKAR_LIPOPROTEIN"/>
    <property type="match status" value="1"/>
</dbReference>
<evidence type="ECO:0000256" key="1">
    <source>
        <dbReference type="SAM" id="SignalP"/>
    </source>
</evidence>
<feature type="signal peptide" evidence="1">
    <location>
        <begin position="1"/>
        <end position="19"/>
    </location>
</feature>